<dbReference type="Proteomes" id="UP001617669">
    <property type="component" value="Unassembled WGS sequence"/>
</dbReference>
<keyword evidence="3" id="KW-1185">Reference proteome</keyword>
<dbReference type="Pfam" id="PF08379">
    <property type="entry name" value="Bact_transglu_N"/>
    <property type="match status" value="1"/>
</dbReference>
<dbReference type="RefSeq" id="WP_400881243.1">
    <property type="nucleotide sequence ID" value="NZ_JBIWXY010000001.1"/>
</dbReference>
<dbReference type="PANTHER" id="PTHR33490">
    <property type="entry name" value="BLR5614 PROTEIN-RELATED"/>
    <property type="match status" value="1"/>
</dbReference>
<dbReference type="EMBL" id="JBIWXY010000001">
    <property type="protein sequence ID" value="MFJ5446139.1"/>
    <property type="molecule type" value="Genomic_DNA"/>
</dbReference>
<sequence>MQLTINHRTHYLYTDIVNYTIQKLRLTPQDGFGQRVKRWEIRVNGHLQRHDDAYGNAAHLLVLDTPHEEINILATGEVETGLDTPPAHDILPREIYLRATPLTDTDVALRQFAVQFKDKVLDEKVLEEMMHAIVDQVPYERGMTNVDTTAAEAFRSGRGVCQDHAHIFIACCRYLGIPARYVSGYLFNDDGSLLESHAWADAWLPNGWASYDVSNRRRANGVHVRLATGLDYRDACPVSGMRVGGGLETMSVGVQVDQAQQ</sequence>
<name>A0ABW8GLV3_9PROT</name>
<evidence type="ECO:0000259" key="1">
    <source>
        <dbReference type="SMART" id="SM00460"/>
    </source>
</evidence>
<dbReference type="Pfam" id="PF01841">
    <property type="entry name" value="Transglut_core"/>
    <property type="match status" value="1"/>
</dbReference>
<protein>
    <submittedName>
        <fullName evidence="2">Transglutaminase domain-containing protein</fullName>
    </submittedName>
</protein>
<dbReference type="Gene3D" id="3.10.620.30">
    <property type="match status" value="1"/>
</dbReference>
<accession>A0ABW8GLV3</accession>
<dbReference type="PANTHER" id="PTHR33490:SF6">
    <property type="entry name" value="SLL1049 PROTEIN"/>
    <property type="match status" value="1"/>
</dbReference>
<dbReference type="InterPro" id="IPR013589">
    <property type="entry name" value="Bac_transglu_N"/>
</dbReference>
<reference evidence="2 3" key="1">
    <citation type="submission" date="2024-11" db="EMBL/GenBank/DDBJ databases">
        <authorList>
            <person name="Kaparullina E.N."/>
            <person name="Delegan Y.A."/>
            <person name="Doronina N.V."/>
        </authorList>
    </citation>
    <scope>NUCLEOTIDE SEQUENCE [LARGE SCALE GENOMIC DNA]</scope>
    <source>
        <strain evidence="2 3">7sh_L</strain>
    </source>
</reference>
<dbReference type="SMART" id="SM00460">
    <property type="entry name" value="TGc"/>
    <property type="match status" value="1"/>
</dbReference>
<feature type="domain" description="Transglutaminase-like" evidence="1">
    <location>
        <begin position="153"/>
        <end position="215"/>
    </location>
</feature>
<proteinExistence type="predicted"/>
<dbReference type="SUPFAM" id="SSF54001">
    <property type="entry name" value="Cysteine proteinases"/>
    <property type="match status" value="1"/>
</dbReference>
<dbReference type="InterPro" id="IPR038765">
    <property type="entry name" value="Papain-like_cys_pep_sf"/>
</dbReference>
<comment type="caution">
    <text evidence="2">The sequence shown here is derived from an EMBL/GenBank/DDBJ whole genome shotgun (WGS) entry which is preliminary data.</text>
</comment>
<evidence type="ECO:0000313" key="2">
    <source>
        <dbReference type="EMBL" id="MFJ5446139.1"/>
    </source>
</evidence>
<dbReference type="InterPro" id="IPR002931">
    <property type="entry name" value="Transglutaminase-like"/>
</dbReference>
<evidence type="ECO:0000313" key="3">
    <source>
        <dbReference type="Proteomes" id="UP001617669"/>
    </source>
</evidence>
<gene>
    <name evidence="2" type="ORF">ACIKP9_07855</name>
</gene>
<organism evidence="2 3">
    <name type="scientific">Methylobacillus methanolivorans</name>
    <dbReference type="NCBI Taxonomy" id="1848927"/>
    <lineage>
        <taxon>Bacteria</taxon>
        <taxon>Pseudomonadati</taxon>
        <taxon>Pseudomonadota</taxon>
        <taxon>Betaproteobacteria</taxon>
        <taxon>Nitrosomonadales</taxon>
        <taxon>Methylophilaceae</taxon>
        <taxon>Methylobacillus</taxon>
    </lineage>
</organism>